<reference evidence="3" key="1">
    <citation type="journal article" date="2019" name="Int. J. Syst. Evol. Microbiol.">
        <title>The Global Catalogue of Microorganisms (GCM) 10K type strain sequencing project: providing services to taxonomists for standard genome sequencing and annotation.</title>
        <authorList>
            <consortium name="The Broad Institute Genomics Platform"/>
            <consortium name="The Broad Institute Genome Sequencing Center for Infectious Disease"/>
            <person name="Wu L."/>
            <person name="Ma J."/>
        </authorList>
    </citation>
    <scope>NUCLEOTIDE SEQUENCE [LARGE SCALE GENOMIC DNA]</scope>
    <source>
        <strain evidence="3">JCM 17986</strain>
    </source>
</reference>
<keyword evidence="3" id="KW-1185">Reference proteome</keyword>
<accession>A0ABP9IGN6</accession>
<feature type="signal peptide" evidence="1">
    <location>
        <begin position="1"/>
        <end position="30"/>
    </location>
</feature>
<proteinExistence type="predicted"/>
<sequence>MRKWKMGVAAATTGLAMVGLGVGAGTPAYADDDCRTSHKNLSLPNKPDISFTIQLCITNRPAGAHEAFAKVTWGSWDGVDSRARFDKVTVQVRAEKYDVSKASATGNLTARMNADDDGGWLGSAYSTLNSPGGWSADATVTYNVNDDGKGDMTWDVYGSPVIS</sequence>
<gene>
    <name evidence="2" type="ORF">GCM10023205_82500</name>
</gene>
<dbReference type="EMBL" id="BAABHS010000063">
    <property type="protein sequence ID" value="GAA4996745.1"/>
    <property type="molecule type" value="Genomic_DNA"/>
</dbReference>
<feature type="chain" id="PRO_5046971485" description="Secreted protein" evidence="1">
    <location>
        <begin position="31"/>
        <end position="163"/>
    </location>
</feature>
<comment type="caution">
    <text evidence="2">The sequence shown here is derived from an EMBL/GenBank/DDBJ whole genome shotgun (WGS) entry which is preliminary data.</text>
</comment>
<evidence type="ECO:0008006" key="4">
    <source>
        <dbReference type="Google" id="ProtNLM"/>
    </source>
</evidence>
<organism evidence="2 3">
    <name type="scientific">Yinghuangia aomiensis</name>
    <dbReference type="NCBI Taxonomy" id="676205"/>
    <lineage>
        <taxon>Bacteria</taxon>
        <taxon>Bacillati</taxon>
        <taxon>Actinomycetota</taxon>
        <taxon>Actinomycetes</taxon>
        <taxon>Kitasatosporales</taxon>
        <taxon>Streptomycetaceae</taxon>
        <taxon>Yinghuangia</taxon>
    </lineage>
</organism>
<evidence type="ECO:0000313" key="2">
    <source>
        <dbReference type="EMBL" id="GAA4996745.1"/>
    </source>
</evidence>
<keyword evidence="1" id="KW-0732">Signal</keyword>
<evidence type="ECO:0000256" key="1">
    <source>
        <dbReference type="SAM" id="SignalP"/>
    </source>
</evidence>
<protein>
    <recommendedName>
        <fullName evidence="4">Secreted protein</fullName>
    </recommendedName>
</protein>
<evidence type="ECO:0000313" key="3">
    <source>
        <dbReference type="Proteomes" id="UP001500466"/>
    </source>
</evidence>
<dbReference type="Proteomes" id="UP001500466">
    <property type="component" value="Unassembled WGS sequence"/>
</dbReference>
<name>A0ABP9IGN6_9ACTN</name>